<sequence>MNINIKEKLKVSQRQGFLSLIDEGSFLRIYNQSAFIVTQILQHNFKISAYTIGKLQQYQFVYCAFPKRNLHFYFKNIHKTAWGYQLTGEYDLADYDNWFKQFFAQTNNNLNKNITAQQSDSHLASAYLFSNERSVENKGKHIYLNPKQVMFLRNWQRGYDNNIVIENFIESLQRKLR</sequence>
<organism evidence="1 2">
    <name type="scientific">Gilliamella apis</name>
    <dbReference type="NCBI Taxonomy" id="1970738"/>
    <lineage>
        <taxon>Bacteria</taxon>
        <taxon>Pseudomonadati</taxon>
        <taxon>Pseudomonadota</taxon>
        <taxon>Gammaproteobacteria</taxon>
        <taxon>Orbales</taxon>
        <taxon>Orbaceae</taxon>
        <taxon>Gilliamella</taxon>
    </lineage>
</organism>
<accession>A0A242NTT3</accession>
<reference evidence="1 2" key="1">
    <citation type="submission" date="2017-03" db="EMBL/GenBank/DDBJ databases">
        <title>Comparative genomics of honeybee gut symbionts reveal geographically distinct and subgroup specific antibiotic resistance.</title>
        <authorList>
            <person name="Ludvigsen J."/>
            <person name="Porcellato D."/>
            <person name="Labee-Lund T.M."/>
            <person name="Amdam G.V."/>
            <person name="Rudi K."/>
        </authorList>
    </citation>
    <scope>NUCLEOTIDE SEQUENCE [LARGE SCALE GENOMIC DNA]</scope>
    <source>
        <strain evidence="1 2">A-4-12</strain>
    </source>
</reference>
<evidence type="ECO:0000313" key="2">
    <source>
        <dbReference type="Proteomes" id="UP000194968"/>
    </source>
</evidence>
<dbReference type="RefSeq" id="WP_086320690.1">
    <property type="nucleotide sequence ID" value="NZ_NASD01000021.1"/>
</dbReference>
<proteinExistence type="predicted"/>
<evidence type="ECO:0000313" key="1">
    <source>
        <dbReference type="EMBL" id="OTQ49171.1"/>
    </source>
</evidence>
<dbReference type="Proteomes" id="UP000194968">
    <property type="component" value="Unassembled WGS sequence"/>
</dbReference>
<protein>
    <submittedName>
        <fullName evidence="1">Uncharacterized protein</fullName>
    </submittedName>
</protein>
<dbReference type="AlphaFoldDB" id="A0A242NTT3"/>
<dbReference type="OrthoDB" id="7068260at2"/>
<gene>
    <name evidence="1" type="ORF">B6D06_07355</name>
</gene>
<comment type="caution">
    <text evidence="1">The sequence shown here is derived from an EMBL/GenBank/DDBJ whole genome shotgun (WGS) entry which is preliminary data.</text>
</comment>
<dbReference type="EMBL" id="NASK01000097">
    <property type="protein sequence ID" value="OTQ49171.1"/>
    <property type="molecule type" value="Genomic_DNA"/>
</dbReference>
<name>A0A242NTT3_9GAMM</name>